<evidence type="ECO:0000256" key="1">
    <source>
        <dbReference type="SAM" id="MobiDB-lite"/>
    </source>
</evidence>
<evidence type="ECO:0000313" key="3">
    <source>
        <dbReference type="Proteomes" id="UP000673552"/>
    </source>
</evidence>
<protein>
    <submittedName>
        <fullName evidence="2">Uncharacterized protein</fullName>
    </submittedName>
</protein>
<dbReference type="Proteomes" id="UP000673552">
    <property type="component" value="Unassembled WGS sequence"/>
</dbReference>
<feature type="compositionally biased region" description="Low complexity" evidence="1">
    <location>
        <begin position="394"/>
        <end position="406"/>
    </location>
</feature>
<reference evidence="3" key="2">
    <citation type="journal article" date="2021" name="Sci. Data">
        <title>Chromosome-scale genome sequencing, assembly and annotation of six genomes from subfamily Leishmaniinae.</title>
        <authorList>
            <person name="Almutairi H."/>
            <person name="Urbaniak M.D."/>
            <person name="Bates M.D."/>
            <person name="Jariyapan N."/>
            <person name="Kwakye-Nuako G."/>
            <person name="Thomaz Soccol V."/>
            <person name="Al-Salem W.S."/>
            <person name="Dillon R.J."/>
            <person name="Bates P.A."/>
            <person name="Gatherer D."/>
        </authorList>
    </citation>
    <scope>NUCLEOTIDE SEQUENCE [LARGE SCALE GENOMIC DNA]</scope>
</reference>
<comment type="caution">
    <text evidence="2">The sequence shown here is derived from an EMBL/GenBank/DDBJ whole genome shotgun (WGS) entry which is preliminary data.</text>
</comment>
<evidence type="ECO:0000313" key="2">
    <source>
        <dbReference type="EMBL" id="KAG5471470.1"/>
    </source>
</evidence>
<gene>
    <name evidence="2" type="ORF">LSCM1_01559</name>
</gene>
<name>A0A836KI14_9TRYP</name>
<dbReference type="GeneID" id="92511677"/>
<proteinExistence type="predicted"/>
<dbReference type="KEGG" id="lmat:92511677"/>
<dbReference type="OrthoDB" id="259215at2759"/>
<dbReference type="RefSeq" id="XP_067176444.1">
    <property type="nucleotide sequence ID" value="XM_067319165.1"/>
</dbReference>
<feature type="region of interest" description="Disordered" evidence="1">
    <location>
        <begin position="356"/>
        <end position="406"/>
    </location>
</feature>
<keyword evidence="3" id="KW-1185">Reference proteome</keyword>
<feature type="compositionally biased region" description="Polar residues" evidence="1">
    <location>
        <begin position="356"/>
        <end position="368"/>
    </location>
</feature>
<dbReference type="AlphaFoldDB" id="A0A836KI14"/>
<dbReference type="EMBL" id="JAFEUZ010000031">
    <property type="protein sequence ID" value="KAG5471470.1"/>
    <property type="molecule type" value="Genomic_DNA"/>
</dbReference>
<reference evidence="3" key="1">
    <citation type="journal article" date="2021" name="Microbiol. Resour. Announc.">
        <title>LGAAP: Leishmaniinae Genome Assembly and Annotation Pipeline.</title>
        <authorList>
            <person name="Almutairi H."/>
            <person name="Urbaniak M.D."/>
            <person name="Bates M.D."/>
            <person name="Jariyapan N."/>
            <person name="Kwakye-Nuako G."/>
            <person name="Thomaz-Soccol V."/>
            <person name="Al-Salem W.S."/>
            <person name="Dillon R.J."/>
            <person name="Bates P.A."/>
            <person name="Gatherer D."/>
        </authorList>
    </citation>
    <scope>NUCLEOTIDE SEQUENCE [LARGE SCALE GENOMIC DNA]</scope>
</reference>
<organism evidence="2 3">
    <name type="scientific">Leishmania martiniquensis</name>
    <dbReference type="NCBI Taxonomy" id="1580590"/>
    <lineage>
        <taxon>Eukaryota</taxon>
        <taxon>Discoba</taxon>
        <taxon>Euglenozoa</taxon>
        <taxon>Kinetoplastea</taxon>
        <taxon>Metakinetoplastina</taxon>
        <taxon>Trypanosomatida</taxon>
        <taxon>Trypanosomatidae</taxon>
        <taxon>Leishmaniinae</taxon>
        <taxon>Leishmania</taxon>
    </lineage>
</organism>
<accession>A0A836KI14</accession>
<sequence length="496" mass="53972">MLIIPVEKRGKYAKDTTLRFCCFDPTSRMVYLSDKRSKKMCWKHRMRVYAVVPCCMSTSPEMNYRQHDFDAKDLLSVTIFGVSGSRLDSDDPETQSELQRLPKLLSESMNEFESTSGSVVGGQEVSSVSEASVSNIDEGSFFGKDQDSWLLKCFHYRSMESLVALILDALVADGLRYPVLGGIRNGRDPRNGLRLASIPLYLQVAFRRLLGTIVYTCLHGILCGLTSRGSVRIMAPHVYLCITDEELLFVAENGAVKRLLPLTSLEAIEYSGPPVNSAAPAGSNNPCASSFLSQYMPFAAFLTRGNPADVLFALSNPFMDENGDCSPSLAKVMPQLSAGKEMGNVLQVVRTLSATMRSGTGPANNANGSGAERSGGNARSSVHCVNDPFADDASPNSGTTPPNSSSVNVVTLPFDQGLGDYIKLFRQKHGRAFKWTTLSGGQELVPKASIAAEVAKSCDMRTPARHSLTQRPEFLSFYYGSELLAKEAQEESGEAQ</sequence>